<sequence length="2545" mass="273006">TSSRTVSGLTASSTIDSESTSVSSSTDSSLTATSIRLTSTPASSSSTSYLPSILTSEKTETSSNSVSEMTTSYGAESELSSVSSRTVSVPIASSATESVSTSVSSSTDSSPTATSIPQASTTTSSLFTSSLPSMVTSEKEEASSNSVSVPTTSSVAEIDLNSVSSYTESSAKTTPLTKTLDSSSSTSYLASIVTSETGVSSSRTVLGTTASSSKKSESTSVSSSTDSSPTVTSIPVTGTPASSSTSSLPSPVTPAKTGASSNSVSEPTTSSVAQSEFTSFPSYTESSATSTTLTSTPGSSSSTSSLPLVVTSETEETISRMVSGLTASSARERESTYVSLSTDSSPTATSIPQSSTPTSALSSTSLFSIVTSEKRETSSNSVSKATTSSVAEIELKSVSSYTKSSATSTPLTSTPDLSSSTISLPSVLTSETGVSSSRTVLGTTASSTKESNSTSVYSSTDYSPTATSIPQASTPTSSLFSNSLPSMATSEKGETSFNTVSELTTNSVAEHDLTSVSSYTESSATPLTSTPGSSSSTRHLASILTSETSTDYSPTATSMPLASTYTSSSSTSSLPSMVTSEKGHTSSNSLSEPTKSSATGSKLTSLSSYTESSMTSTPVIRTPDSPSSISSIPSMVTSEKRDTSSNSVSETTTSSAAKSKLTSVSSYTESSATSTLLTSTPASSSSTTSHTSPNDLRASKSFTSHGTSATPLISEAQSKEPKSSTSLSSSYSSFLSLERTSSMLSTPTQSKTPGTYSSSASESASSSAVTASVTSFPESTNVAYGTVPISSLSSSSSFSDTVGKNSSSTFSGPTASSTMESTSSTTSSVLTPNNTTTLPTTVTSVLTTTKPNNITSTNVTDKGVTSSNTLKITTMSTSMASSINVNVSTASTSTLAKTSSFSQEINAFTDMSTKTNNTTTLKETNFTTKDKNKCLSSPCVNGATCTSMGNSFFCLCLPGYTGKLCQIDIDDCANNPCWNRGICIDRVNSFSCRCQKGWQGNNCSQDVNECSLGSSNCDPNAVCINTLGSYTCSCTEGYKGNGFNCKEIRLFPYGPATKDKKATKNSKDFSSPLISISIGFPFESAFYNKLYFTDNGVIIFQRNLYDSSYVLSYPYTSFQSSDTFTPPMIAAFWADADFSGGIGELYYKVYDFQSSISDESFKNSLEKAINAYFSSSLDKQFNALWALKITWENVLPCTSLYNTNRYWNTQSNYTNTYQAVLATDGVYSFILILFEDGGMNWRYNALSTMHRPKMGYFSGIPSPKNTNNFPAFNDPQTEPSVSIEHRYTPDQFSGYNTGKKGQWAYRLDTNSQSNISPRIQCLNWYFKEPTLPSINEAPSCPCTYRQATFDPVFINGLNLFKYGFKMKSLAEQYLSVQSVFPTASGAGTRCYYRQTGSLVYGEKERFFPTPWTDFDFLKYLSNQDAYSKYFWNTVLPPKKLQYIDGEIDPYNMCCSYSGSDYLCKLYREKRPLDYCENYSSPPIGFLYGDPHINTLDGAQYTFNGLGEFILVNIKDESGNAFTLQGRTARTENGTGNATNFVALAAYTSTGAQLQWTLVGDSEISLLYNGTSIPLTENITSIDKLILEKKEKQITAHFYGGNSVTVYAEFGVLAFVVTLQPRYLNRTEGLLGLYNGDPSDDLVSADGQTLPYNTSTKIKDSKIFTFGMTWKNTPGNTIFTYNTSVGESWYTYNNSFVPVFFDELLSTTDTETINKANITCKGNTDCLFDALITGNLDLGSSTRTNNIMFTEQRIAMENMPPNISGSSIIMASLNGETWVYYNASTPLTLESTSPDLKITENGTLIWHPMSSSPIFAMLRANNSDAIAELELTMILCNCSNNGTCNYDNPILKSQRNNSKFMIATCGCSDAWTGEFCTENFNACIENSCYNTSSCVDNPAPLQGYNCSPCPKGLIGDGIKCFDFDECFENTSDCEQICINTFIGYNCSCNEGFKINSQNASQCEDIDECISHINPCGENALCTNKPGVYSCSCKAGYSGDPYLLCTDINECMNSSLNICSNTSACFNTNGSYHCECLFGFTGPNCTDIIPSTIVPMATTGTTATTAQTLPVVEPSSNSYTTSSSSPSIIITTLDMKTNTKASTSEKTSTMHTSTLAAYSNTNNISAMTNTVKGNFTSSTSTVVTTTVKTSSQTEHPKTDARSTPKNSQSSKVTSANSSTVAIIGDLQTTLLSSTCMMMSCPSGFCSNGGTCSIDVNTCTPSCMCPPMFTDARCVLAGNNFAPEPSRDIFKRTVEINLWIKGEDGSGLAVPSEKYTRLQQDVNYTAFLYLKELMAFDNISRVSISNKDGKAQSLITSEFKYINNRTIITFLNENLVGSIVNEFNKHLAARRKRQISITYFEQLYSENITSITKLSVEELEKYFLCNITGFAGYILEYSTTGFICVSPCKQNYCQNGGVCEHQGNGPMCRCGTFSIYSTYGTHCENLAMNLSAFFGILFGSLAFLCVVMAVIILIVYCYRKKKRSECSNDVSFYWGSKQVSSFTDLKETRLSGQPELKCWSPCLDKVPITTQIKIQRPTLQKDPQLARE</sequence>
<feature type="domain" description="NIDO" evidence="15">
    <location>
        <begin position="1131"/>
        <end position="1310"/>
    </location>
</feature>
<dbReference type="InterPro" id="IPR049883">
    <property type="entry name" value="NOTCH1_EGF-like"/>
</dbReference>
<dbReference type="PROSITE" id="PS01186">
    <property type="entry name" value="EGF_2"/>
    <property type="match status" value="5"/>
</dbReference>
<dbReference type="OMA" id="ADHPKTE"/>
<dbReference type="PROSITE" id="PS50026">
    <property type="entry name" value="EGF_3"/>
    <property type="match status" value="7"/>
</dbReference>
<feature type="region of interest" description="Disordered" evidence="11">
    <location>
        <begin position="792"/>
        <end position="837"/>
    </location>
</feature>
<dbReference type="Gene3D" id="2.10.25.10">
    <property type="entry name" value="Laminin"/>
    <property type="match status" value="7"/>
</dbReference>
<evidence type="ECO:0000256" key="5">
    <source>
        <dbReference type="ARBA" id="ARBA00022737"/>
    </source>
</evidence>
<keyword evidence="4" id="KW-0732">Signal</keyword>
<dbReference type="InterPro" id="IPR000742">
    <property type="entry name" value="EGF"/>
</dbReference>
<feature type="domain" description="EGF-like" evidence="13">
    <location>
        <begin position="930"/>
        <end position="966"/>
    </location>
</feature>
<keyword evidence="7 12" id="KW-0472">Membrane</keyword>
<dbReference type="CDD" id="cd00054">
    <property type="entry name" value="EGF_CA"/>
    <property type="match status" value="5"/>
</dbReference>
<dbReference type="PROSITE" id="PS50856">
    <property type="entry name" value="AMOP"/>
    <property type="match status" value="1"/>
</dbReference>
<evidence type="ECO:0000256" key="1">
    <source>
        <dbReference type="ARBA" id="ARBA00004370"/>
    </source>
</evidence>
<evidence type="ECO:0000256" key="2">
    <source>
        <dbReference type="ARBA" id="ARBA00022536"/>
    </source>
</evidence>
<comment type="caution">
    <text evidence="10">Lacks conserved residue(s) required for the propagation of feature annotation.</text>
</comment>
<dbReference type="GO" id="GO:0016020">
    <property type="term" value="C:membrane"/>
    <property type="evidence" value="ECO:0007669"/>
    <property type="project" value="UniProtKB-SubCell"/>
</dbReference>
<feature type="compositionally biased region" description="Low complexity" evidence="11">
    <location>
        <begin position="601"/>
        <end position="617"/>
    </location>
</feature>
<feature type="region of interest" description="Disordered" evidence="11">
    <location>
        <begin position="515"/>
        <end position="540"/>
    </location>
</feature>
<keyword evidence="2 10" id="KW-0245">EGF-like domain</keyword>
<dbReference type="SMART" id="SM00539">
    <property type="entry name" value="NIDO"/>
    <property type="match status" value="1"/>
</dbReference>
<dbReference type="InterPro" id="IPR056619">
    <property type="entry name" value="C8-3_MUC4"/>
</dbReference>
<dbReference type="FunFam" id="2.10.25.10:FF:000123">
    <property type="entry name" value="Crumbs homolog 1 (Drosophila)"/>
    <property type="match status" value="1"/>
</dbReference>
<evidence type="ECO:0008006" key="19">
    <source>
        <dbReference type="Google" id="ProtNLM"/>
    </source>
</evidence>
<evidence type="ECO:0000259" key="13">
    <source>
        <dbReference type="PROSITE" id="PS50026"/>
    </source>
</evidence>
<dbReference type="InterPro" id="IPR009030">
    <property type="entry name" value="Growth_fac_rcpt_cys_sf"/>
</dbReference>
<feature type="compositionally biased region" description="Low complexity" evidence="11">
    <location>
        <begin position="77"/>
        <end position="133"/>
    </location>
</feature>
<feature type="compositionally biased region" description="Low complexity" evidence="11">
    <location>
        <begin position="625"/>
        <end position="634"/>
    </location>
</feature>
<dbReference type="PROSITE" id="PS01187">
    <property type="entry name" value="EGF_CA"/>
    <property type="match status" value="3"/>
</dbReference>
<feature type="compositionally biased region" description="Polar residues" evidence="11">
    <location>
        <begin position="161"/>
        <end position="172"/>
    </location>
</feature>
<evidence type="ECO:0000256" key="8">
    <source>
        <dbReference type="ARBA" id="ARBA00023157"/>
    </source>
</evidence>
<dbReference type="InterPro" id="IPR024731">
    <property type="entry name" value="NELL2-like_EGF"/>
</dbReference>
<feature type="transmembrane region" description="Helical" evidence="12">
    <location>
        <begin position="2449"/>
        <end position="2475"/>
    </location>
</feature>
<dbReference type="InterPro" id="IPR018097">
    <property type="entry name" value="EGF_Ca-bd_CS"/>
</dbReference>
<evidence type="ECO:0000256" key="3">
    <source>
        <dbReference type="ARBA" id="ARBA00022692"/>
    </source>
</evidence>
<dbReference type="InterPro" id="IPR003886">
    <property type="entry name" value="NIDO_dom"/>
</dbReference>
<name>A0A974CWF7_XENLA</name>
<dbReference type="Pfam" id="PF06119">
    <property type="entry name" value="NIDO"/>
    <property type="match status" value="1"/>
</dbReference>
<evidence type="ECO:0000259" key="14">
    <source>
        <dbReference type="PROSITE" id="PS50856"/>
    </source>
</evidence>
<dbReference type="PANTHER" id="PTHR13802">
    <property type="entry name" value="MUCIN 4-RELATED"/>
    <property type="match status" value="1"/>
</dbReference>
<feature type="domain" description="EGF-like" evidence="13">
    <location>
        <begin position="2402"/>
        <end position="2441"/>
    </location>
</feature>
<feature type="compositionally biased region" description="Polar residues" evidence="11">
    <location>
        <begin position="585"/>
        <end position="600"/>
    </location>
</feature>
<feature type="compositionally biased region" description="Low complexity" evidence="11">
    <location>
        <begin position="399"/>
        <end position="430"/>
    </location>
</feature>
<dbReference type="SUPFAM" id="SSF57184">
    <property type="entry name" value="Growth factor receptor domain"/>
    <property type="match status" value="2"/>
</dbReference>
<dbReference type="SMART" id="SM00179">
    <property type="entry name" value="EGF_CA"/>
    <property type="match status" value="6"/>
</dbReference>
<dbReference type="Pfam" id="PF00094">
    <property type="entry name" value="VWD"/>
    <property type="match status" value="1"/>
</dbReference>
<feature type="compositionally biased region" description="Polar residues" evidence="11">
    <location>
        <begin position="700"/>
        <end position="711"/>
    </location>
</feature>
<dbReference type="InterPro" id="IPR051495">
    <property type="entry name" value="Epithelial_Barrier/Signaling"/>
</dbReference>
<dbReference type="GO" id="GO:0007160">
    <property type="term" value="P:cell-matrix adhesion"/>
    <property type="evidence" value="ECO:0007669"/>
    <property type="project" value="InterPro"/>
</dbReference>
<dbReference type="PANTHER" id="PTHR13802:SF52">
    <property type="entry name" value="MUCIN-4"/>
    <property type="match status" value="1"/>
</dbReference>
<evidence type="ECO:0000256" key="4">
    <source>
        <dbReference type="ARBA" id="ARBA00022729"/>
    </source>
</evidence>
<accession>A0A974CWF7</accession>
<evidence type="ECO:0000256" key="9">
    <source>
        <dbReference type="ARBA" id="ARBA00023180"/>
    </source>
</evidence>
<feature type="region of interest" description="Disordered" evidence="11">
    <location>
        <begin position="399"/>
        <end position="497"/>
    </location>
</feature>
<evidence type="ECO:0000256" key="7">
    <source>
        <dbReference type="ARBA" id="ARBA00023136"/>
    </source>
</evidence>
<dbReference type="GO" id="GO:0005509">
    <property type="term" value="F:calcium ion binding"/>
    <property type="evidence" value="ECO:0007669"/>
    <property type="project" value="InterPro"/>
</dbReference>
<feature type="compositionally biased region" description="Low complexity" evidence="11">
    <location>
        <begin position="208"/>
        <end position="272"/>
    </location>
</feature>
<feature type="compositionally biased region" description="Low complexity" evidence="11">
    <location>
        <begin position="143"/>
        <end position="155"/>
    </location>
</feature>
<dbReference type="SMART" id="SM00181">
    <property type="entry name" value="EGF"/>
    <property type="match status" value="10"/>
</dbReference>
<feature type="compositionally biased region" description="Polar residues" evidence="11">
    <location>
        <begin position="431"/>
        <end position="497"/>
    </location>
</feature>
<keyword evidence="3 12" id="KW-0812">Transmembrane</keyword>
<evidence type="ECO:0000313" key="18">
    <source>
        <dbReference type="Proteomes" id="UP000694892"/>
    </source>
</evidence>
<dbReference type="FunFam" id="2.10.25.10:FF:000038">
    <property type="entry name" value="Fibrillin 2"/>
    <property type="match status" value="3"/>
</dbReference>
<feature type="domain" description="AMOP" evidence="14">
    <location>
        <begin position="1313"/>
        <end position="1470"/>
    </location>
</feature>
<feature type="compositionally biased region" description="Low complexity" evidence="11">
    <location>
        <begin position="522"/>
        <end position="537"/>
    </location>
</feature>
<feature type="disulfide bond" evidence="10">
    <location>
        <begin position="2203"/>
        <end position="2220"/>
    </location>
</feature>
<proteinExistence type="predicted"/>
<dbReference type="PROSITE" id="PS51233">
    <property type="entry name" value="VWFD"/>
    <property type="match status" value="1"/>
</dbReference>
<feature type="domain" description="EGF-like" evidence="13">
    <location>
        <begin position="1006"/>
        <end position="1046"/>
    </location>
</feature>
<reference evidence="18" key="1">
    <citation type="journal article" date="2016" name="Nature">
        <title>Genome evolution in the allotetraploid frog Xenopus laevis.</title>
        <authorList>
            <person name="Session A.M."/>
            <person name="Uno Y."/>
            <person name="Kwon T."/>
            <person name="Chapman J.A."/>
            <person name="Toyoda A."/>
            <person name="Takahashi S."/>
            <person name="Fukui A."/>
            <person name="Hikosaka A."/>
            <person name="Suzuki A."/>
            <person name="Kondo M."/>
            <person name="van Heeringen S.J."/>
            <person name="Quigley I."/>
            <person name="Heinz S."/>
            <person name="Ogino H."/>
            <person name="Ochi H."/>
            <person name="Hellsten U."/>
            <person name="Lyons J.B."/>
            <person name="Simakov O."/>
            <person name="Putnam N."/>
            <person name="Stites J."/>
            <person name="Kuroki Y."/>
            <person name="Tanaka T."/>
            <person name="Michiue T."/>
            <person name="Watanabe M."/>
            <person name="Bogdanovic O."/>
            <person name="Lister R."/>
            <person name="Georgiou G."/>
            <person name="Paranjpe S.S."/>
            <person name="van Kruijsbergen I."/>
            <person name="Shu S."/>
            <person name="Carlson J."/>
            <person name="Kinoshita T."/>
            <person name="Ohta Y."/>
            <person name="Mawaribuchi S."/>
            <person name="Jenkins J."/>
            <person name="Grimwood J."/>
            <person name="Schmutz J."/>
            <person name="Mitros T."/>
            <person name="Mozaffari S.V."/>
            <person name="Suzuki Y."/>
            <person name="Haramoto Y."/>
            <person name="Yamamoto T.S."/>
            <person name="Takagi C."/>
            <person name="Heald R."/>
            <person name="Miller K."/>
            <person name="Haudenschild C."/>
            <person name="Kitzman J."/>
            <person name="Nakayama T."/>
            <person name="Izutsu Y."/>
            <person name="Robert J."/>
            <person name="Fortriede J."/>
            <person name="Burns K."/>
            <person name="Lotay V."/>
            <person name="Karimi K."/>
            <person name="Yasuoka Y."/>
            <person name="Dichmann D.S."/>
            <person name="Flajnik M.F."/>
            <person name="Houston D.W."/>
            <person name="Shendure J."/>
            <person name="DuPasquier L."/>
            <person name="Vize P.D."/>
            <person name="Zorn A.M."/>
            <person name="Ito M."/>
            <person name="Marcotte E.M."/>
            <person name="Wallingford J.B."/>
            <person name="Ito Y."/>
            <person name="Asashima M."/>
            <person name="Ueno N."/>
            <person name="Matsuda Y."/>
            <person name="Veenstra G.J."/>
            <person name="Fujiyama A."/>
            <person name="Harland R.M."/>
            <person name="Taira M."/>
            <person name="Rokhsar D.S."/>
        </authorList>
    </citation>
    <scope>NUCLEOTIDE SEQUENCE [LARGE SCALE GENOMIC DNA]</scope>
    <source>
        <strain evidence="18">J</strain>
    </source>
</reference>
<dbReference type="Pfam" id="PF07645">
    <property type="entry name" value="EGF_CA"/>
    <property type="match status" value="3"/>
</dbReference>
<evidence type="ECO:0000256" key="11">
    <source>
        <dbReference type="SAM" id="MobiDB-lite"/>
    </source>
</evidence>
<evidence type="ECO:0000259" key="15">
    <source>
        <dbReference type="PROSITE" id="PS51220"/>
    </source>
</evidence>
<dbReference type="PROSITE" id="PS00022">
    <property type="entry name" value="EGF_1"/>
    <property type="match status" value="3"/>
</dbReference>
<dbReference type="Pfam" id="PF12947">
    <property type="entry name" value="EGF_3"/>
    <property type="match status" value="1"/>
</dbReference>
<feature type="compositionally biased region" description="Polar residues" evidence="11">
    <location>
        <begin position="743"/>
        <end position="756"/>
    </location>
</feature>
<feature type="domain" description="EGF-like" evidence="13">
    <location>
        <begin position="1963"/>
        <end position="2004"/>
    </location>
</feature>
<feature type="compositionally biased region" description="Polar residues" evidence="11">
    <location>
        <begin position="336"/>
        <end position="353"/>
    </location>
</feature>
<feature type="compositionally biased region" description="Low complexity" evidence="11">
    <location>
        <begin position="281"/>
        <end position="312"/>
    </location>
</feature>
<feature type="domain" description="EGF-like" evidence="13">
    <location>
        <begin position="2194"/>
        <end position="2232"/>
    </location>
</feature>
<feature type="compositionally biased region" description="Low complexity" evidence="11">
    <location>
        <begin position="806"/>
        <end position="837"/>
    </location>
</feature>
<dbReference type="InterPro" id="IPR001881">
    <property type="entry name" value="EGF-like_Ca-bd_dom"/>
</dbReference>
<feature type="compositionally biased region" description="Low complexity" evidence="11">
    <location>
        <begin position="561"/>
        <end position="580"/>
    </location>
</feature>
<dbReference type="GO" id="GO:0071944">
    <property type="term" value="C:cell periphery"/>
    <property type="evidence" value="ECO:0007669"/>
    <property type="project" value="UniProtKB-ARBA"/>
</dbReference>
<feature type="compositionally biased region" description="Low complexity" evidence="11">
    <location>
        <begin position="644"/>
        <end position="692"/>
    </location>
</feature>
<comment type="subcellular location">
    <subcellularLocation>
        <location evidence="1">Membrane</location>
    </subcellularLocation>
</comment>
<feature type="region of interest" description="Disordered" evidence="11">
    <location>
        <begin position="741"/>
        <end position="763"/>
    </location>
</feature>
<keyword evidence="9" id="KW-0325">Glycoprotein</keyword>
<feature type="compositionally biased region" description="Polar residues" evidence="11">
    <location>
        <begin position="61"/>
        <end position="74"/>
    </location>
</feature>
<feature type="disulfide bond" evidence="10">
    <location>
        <begin position="2222"/>
        <end position="2231"/>
    </location>
</feature>
<feature type="domain" description="VWFD" evidence="16">
    <location>
        <begin position="1482"/>
        <end position="1677"/>
    </location>
</feature>
<evidence type="ECO:0000256" key="12">
    <source>
        <dbReference type="SAM" id="Phobius"/>
    </source>
</evidence>
<dbReference type="FunFam" id="2.10.25.10:FF:000031">
    <property type="entry name" value="neurogenic locus notch homolog protein 3"/>
    <property type="match status" value="1"/>
</dbReference>
<protein>
    <recommendedName>
        <fullName evidence="19">Mucin-4</fullName>
    </recommendedName>
</protein>
<feature type="region of interest" description="Disordered" evidence="11">
    <location>
        <begin position="1"/>
        <end position="362"/>
    </location>
</feature>
<evidence type="ECO:0000259" key="16">
    <source>
        <dbReference type="PROSITE" id="PS51233"/>
    </source>
</evidence>
<evidence type="ECO:0000313" key="17">
    <source>
        <dbReference type="EMBL" id="OCT80632.1"/>
    </source>
</evidence>
<feature type="region of interest" description="Disordered" evidence="11">
    <location>
        <begin position="2144"/>
        <end position="2172"/>
    </location>
</feature>
<evidence type="ECO:0000256" key="6">
    <source>
        <dbReference type="ARBA" id="ARBA00022989"/>
    </source>
</evidence>
<feature type="region of interest" description="Disordered" evidence="11">
    <location>
        <begin position="561"/>
        <end position="728"/>
    </location>
</feature>
<feature type="non-terminal residue" evidence="17">
    <location>
        <position position="1"/>
    </location>
</feature>
<dbReference type="InterPro" id="IPR001846">
    <property type="entry name" value="VWF_type-D"/>
</dbReference>
<feature type="disulfide bond" evidence="10">
    <location>
        <begin position="994"/>
        <end position="1003"/>
    </location>
</feature>
<dbReference type="Pfam" id="PF23263">
    <property type="entry name" value="C8-3_MUC4"/>
    <property type="match status" value="1"/>
</dbReference>
<dbReference type="GO" id="GO:0005176">
    <property type="term" value="F:ErbB-2 class receptor binding"/>
    <property type="evidence" value="ECO:0007669"/>
    <property type="project" value="TreeGrafter"/>
</dbReference>
<dbReference type="InterPro" id="IPR005533">
    <property type="entry name" value="AMOP_dom"/>
</dbReference>
<dbReference type="SMART" id="SM00216">
    <property type="entry name" value="VWD"/>
    <property type="match status" value="1"/>
</dbReference>
<feature type="domain" description="EGF-like" evidence="13">
    <location>
        <begin position="968"/>
        <end position="1004"/>
    </location>
</feature>
<feature type="compositionally biased region" description="Low complexity" evidence="11">
    <location>
        <begin position="10"/>
        <end position="56"/>
    </location>
</feature>
<dbReference type="SMART" id="SM00723">
    <property type="entry name" value="AMOP"/>
    <property type="match status" value="1"/>
</dbReference>
<dbReference type="PROSITE" id="PS00010">
    <property type="entry name" value="ASX_HYDROXYL"/>
    <property type="match status" value="4"/>
</dbReference>
<keyword evidence="5" id="KW-0677">Repeat</keyword>
<organism evidence="17 18">
    <name type="scientific">Xenopus laevis</name>
    <name type="common">African clawed frog</name>
    <dbReference type="NCBI Taxonomy" id="8355"/>
    <lineage>
        <taxon>Eukaryota</taxon>
        <taxon>Metazoa</taxon>
        <taxon>Chordata</taxon>
        <taxon>Craniata</taxon>
        <taxon>Vertebrata</taxon>
        <taxon>Euteleostomi</taxon>
        <taxon>Amphibia</taxon>
        <taxon>Batrachia</taxon>
        <taxon>Anura</taxon>
        <taxon>Pipoidea</taxon>
        <taxon>Pipidae</taxon>
        <taxon>Xenopodinae</taxon>
        <taxon>Xenopus</taxon>
        <taxon>Xenopus</taxon>
    </lineage>
</organism>
<dbReference type="PROSITE" id="PS51220">
    <property type="entry name" value="NIDO"/>
    <property type="match status" value="1"/>
</dbReference>
<dbReference type="EMBL" id="CM004474">
    <property type="protein sequence ID" value="OCT80632.1"/>
    <property type="molecule type" value="Genomic_DNA"/>
</dbReference>
<dbReference type="InterPro" id="IPR000152">
    <property type="entry name" value="EGF-type_Asp/Asn_hydroxyl_site"/>
</dbReference>
<dbReference type="Pfam" id="PF00008">
    <property type="entry name" value="EGF"/>
    <property type="match status" value="2"/>
</dbReference>
<gene>
    <name evidence="17" type="ORF">XELAEV_180274491mg</name>
</gene>
<dbReference type="Proteomes" id="UP000694892">
    <property type="component" value="Chromosome 5L"/>
</dbReference>
<keyword evidence="6 12" id="KW-1133">Transmembrane helix</keyword>
<feature type="disulfide bond" evidence="10">
    <location>
        <begin position="2034"/>
        <end position="2043"/>
    </location>
</feature>
<feature type="compositionally biased region" description="Polar residues" evidence="11">
    <location>
        <begin position="2161"/>
        <end position="2172"/>
    </location>
</feature>
<keyword evidence="8 10" id="KW-1015">Disulfide bond</keyword>
<feature type="compositionally biased region" description="Low complexity" evidence="11">
    <location>
        <begin position="173"/>
        <end position="195"/>
    </location>
</feature>
<feature type="domain" description="EGF-like" evidence="13">
    <location>
        <begin position="2005"/>
        <end position="2044"/>
    </location>
</feature>
<feature type="disulfide bond" evidence="10">
    <location>
        <begin position="956"/>
        <end position="965"/>
    </location>
</feature>
<feature type="compositionally biased region" description="Polar residues" evidence="11">
    <location>
        <begin position="196"/>
        <end position="207"/>
    </location>
</feature>
<evidence type="ECO:0000256" key="10">
    <source>
        <dbReference type="PROSITE-ProRule" id="PRU00076"/>
    </source>
</evidence>